<dbReference type="InterPro" id="IPR003661">
    <property type="entry name" value="HisK_dim/P_dom"/>
</dbReference>
<evidence type="ECO:0000256" key="2">
    <source>
        <dbReference type="ARBA" id="ARBA00012438"/>
    </source>
</evidence>
<sequence>MDRIPVIKRWQSKVGAEAAYSTTAYLFTACILLATWLASAALLHWQWQETLDAEVRENTTTALTLREYTQHILDSADNAMRRLQAGMPTDDVCKDIVRITNETGIAPHILTQLSFIGPDGRFRCSNLDPDGSRSRNVDLMDRAHVRVHLLPAATGAPLAGMLHDGLFISHALEGRVSGTWTIQMTRKVEGRDGSTRGVLVASLKQSHFSDVYRSAKLGPRGGVVLAGLDGVVRARAIEGGSPEADMLLPGALARLLGAHQDGATTSVSFDDLPRIVAYSRVGDYPLAVVSSTTQGNALATWRTTRNAIIVLEALLSLVVVGFVVLFLSSIRRLARSEAQAQSASRAKSDFLAAMSHELRTPLTSIRGFAELMELRSKDPLVREQSALIRQGAEHLNALLTEILDLAKVEAGSMPTHCEPVALPVLVHEVAELFRVSAVVKSLQLETRLHPAAGQPLVTDRLRLRQILNNLLSNAIKFTAQGRVELAVEPDADGRQMLFHVTDTGPGIAPELHEVIFEKFSQGNARVSYQHGGTGLGLSLSRALATLLGGTLTVQSSPGEGARFTLALPLQA</sequence>
<name>A0A420KC79_9BURK</name>
<dbReference type="InterPro" id="IPR003594">
    <property type="entry name" value="HATPase_dom"/>
</dbReference>
<dbReference type="PROSITE" id="PS50109">
    <property type="entry name" value="HIS_KIN"/>
    <property type="match status" value="1"/>
</dbReference>
<evidence type="ECO:0000256" key="5">
    <source>
        <dbReference type="ARBA" id="ARBA00022729"/>
    </source>
</evidence>
<keyword evidence="4" id="KW-0808">Transferase</keyword>
<keyword evidence="11" id="KW-0472">Membrane</keyword>
<evidence type="ECO:0000256" key="10">
    <source>
        <dbReference type="ARBA" id="ARBA00070152"/>
    </source>
</evidence>
<keyword evidence="5" id="KW-0732">Signal</keyword>
<gene>
    <name evidence="13" type="ORF">CE154_012385</name>
</gene>
<comment type="caution">
    <text evidence="13">The sequence shown here is derived from an EMBL/GenBank/DDBJ whole genome shotgun (WGS) entry which is preliminary data.</text>
</comment>
<evidence type="ECO:0000256" key="6">
    <source>
        <dbReference type="ARBA" id="ARBA00022777"/>
    </source>
</evidence>
<dbReference type="EMBL" id="NKDB02000002">
    <property type="protein sequence ID" value="RKJ96805.1"/>
    <property type="molecule type" value="Genomic_DNA"/>
</dbReference>
<keyword evidence="11" id="KW-0812">Transmembrane</keyword>
<dbReference type="PANTHER" id="PTHR43711:SF1">
    <property type="entry name" value="HISTIDINE KINASE 1"/>
    <property type="match status" value="1"/>
</dbReference>
<keyword evidence="11" id="KW-1133">Transmembrane helix</keyword>
<dbReference type="AlphaFoldDB" id="A0A420KC79"/>
<dbReference type="InterPro" id="IPR050736">
    <property type="entry name" value="Sensor_HK_Regulatory"/>
</dbReference>
<dbReference type="Proteomes" id="UP000216225">
    <property type="component" value="Unassembled WGS sequence"/>
</dbReference>
<dbReference type="InterPro" id="IPR036890">
    <property type="entry name" value="HATPase_C_sf"/>
</dbReference>
<feature type="transmembrane region" description="Helical" evidence="11">
    <location>
        <begin position="307"/>
        <end position="327"/>
    </location>
</feature>
<dbReference type="SMART" id="SM00388">
    <property type="entry name" value="HisKA"/>
    <property type="match status" value="1"/>
</dbReference>
<evidence type="ECO:0000256" key="3">
    <source>
        <dbReference type="ARBA" id="ARBA00022553"/>
    </source>
</evidence>
<dbReference type="Pfam" id="PF02518">
    <property type="entry name" value="HATPase_c"/>
    <property type="match status" value="1"/>
</dbReference>
<evidence type="ECO:0000313" key="14">
    <source>
        <dbReference type="Proteomes" id="UP000216225"/>
    </source>
</evidence>
<proteinExistence type="predicted"/>
<dbReference type="InterPro" id="IPR004358">
    <property type="entry name" value="Sig_transdc_His_kin-like_C"/>
</dbReference>
<evidence type="ECO:0000256" key="4">
    <source>
        <dbReference type="ARBA" id="ARBA00022679"/>
    </source>
</evidence>
<keyword evidence="3" id="KW-0597">Phosphoprotein</keyword>
<dbReference type="CDD" id="cd00082">
    <property type="entry name" value="HisKA"/>
    <property type="match status" value="1"/>
</dbReference>
<dbReference type="EC" id="2.7.13.3" evidence="2"/>
<keyword evidence="7" id="KW-0902">Two-component regulatory system</keyword>
<dbReference type="Pfam" id="PF00512">
    <property type="entry name" value="HisKA"/>
    <property type="match status" value="1"/>
</dbReference>
<evidence type="ECO:0000256" key="8">
    <source>
        <dbReference type="ARBA" id="ARBA00023026"/>
    </source>
</evidence>
<dbReference type="SMART" id="SM00387">
    <property type="entry name" value="HATPase_c"/>
    <property type="match status" value="1"/>
</dbReference>
<dbReference type="CDD" id="cd12914">
    <property type="entry name" value="PDC1_DGC_like"/>
    <property type="match status" value="1"/>
</dbReference>
<dbReference type="CDD" id="cd12915">
    <property type="entry name" value="PDC2_DGC_like"/>
    <property type="match status" value="1"/>
</dbReference>
<dbReference type="PANTHER" id="PTHR43711">
    <property type="entry name" value="TWO-COMPONENT HISTIDINE KINASE"/>
    <property type="match status" value="1"/>
</dbReference>
<evidence type="ECO:0000256" key="11">
    <source>
        <dbReference type="SAM" id="Phobius"/>
    </source>
</evidence>
<dbReference type="SUPFAM" id="SSF47384">
    <property type="entry name" value="Homodimeric domain of signal transducing histidine kinase"/>
    <property type="match status" value="1"/>
</dbReference>
<keyword evidence="6 13" id="KW-0418">Kinase</keyword>
<evidence type="ECO:0000259" key="12">
    <source>
        <dbReference type="PROSITE" id="PS50109"/>
    </source>
</evidence>
<dbReference type="RefSeq" id="WP_094438350.1">
    <property type="nucleotide sequence ID" value="NZ_NKDB02000002.1"/>
</dbReference>
<dbReference type="Gene3D" id="3.30.450.20">
    <property type="entry name" value="PAS domain"/>
    <property type="match status" value="2"/>
</dbReference>
<dbReference type="CDD" id="cd16922">
    <property type="entry name" value="HATPase_EvgS-ArcB-TorS-like"/>
    <property type="match status" value="1"/>
</dbReference>
<accession>A0A420KC79</accession>
<feature type="domain" description="Histidine kinase" evidence="12">
    <location>
        <begin position="353"/>
        <end position="571"/>
    </location>
</feature>
<dbReference type="InterPro" id="IPR005467">
    <property type="entry name" value="His_kinase_dom"/>
</dbReference>
<dbReference type="InterPro" id="IPR036097">
    <property type="entry name" value="HisK_dim/P_sf"/>
</dbReference>
<evidence type="ECO:0000313" key="13">
    <source>
        <dbReference type="EMBL" id="RKJ96805.1"/>
    </source>
</evidence>
<feature type="transmembrane region" description="Helical" evidence="11">
    <location>
        <begin position="20"/>
        <end position="47"/>
    </location>
</feature>
<dbReference type="PROSITE" id="PS51257">
    <property type="entry name" value="PROKAR_LIPOPROTEIN"/>
    <property type="match status" value="1"/>
</dbReference>
<dbReference type="SUPFAM" id="SSF55874">
    <property type="entry name" value="ATPase domain of HSP90 chaperone/DNA topoisomerase II/histidine kinase"/>
    <property type="match status" value="1"/>
</dbReference>
<dbReference type="PRINTS" id="PR00344">
    <property type="entry name" value="BCTRLSENSOR"/>
</dbReference>
<evidence type="ECO:0000256" key="9">
    <source>
        <dbReference type="ARBA" id="ARBA00058004"/>
    </source>
</evidence>
<comment type="catalytic activity">
    <reaction evidence="1">
        <text>ATP + protein L-histidine = ADP + protein N-phospho-L-histidine.</text>
        <dbReference type="EC" id="2.7.13.3"/>
    </reaction>
</comment>
<organism evidence="13 14">
    <name type="scientific">Alicycliphilus denitrificans</name>
    <dbReference type="NCBI Taxonomy" id="179636"/>
    <lineage>
        <taxon>Bacteria</taxon>
        <taxon>Pseudomonadati</taxon>
        <taxon>Pseudomonadota</taxon>
        <taxon>Betaproteobacteria</taxon>
        <taxon>Burkholderiales</taxon>
        <taxon>Comamonadaceae</taxon>
        <taxon>Alicycliphilus</taxon>
    </lineage>
</organism>
<reference evidence="13 14" key="1">
    <citation type="submission" date="2018-09" db="EMBL/GenBank/DDBJ databases">
        <title>Genome comparison of Alicycliphilus sp. BQ1, a polyurethanolytic bacterium, with its closest phylogenetic relatives Alicycliphilus denitrificans BC and K601, unable to attack polyurethane.</title>
        <authorList>
            <person name="Loza-Tavera H."/>
            <person name="Lozano L."/>
            <person name="Cevallos M."/>
            <person name="Maya-Lucas O."/>
            <person name="Garcia-Mena J."/>
            <person name="Hernandez J."/>
        </authorList>
    </citation>
    <scope>NUCLEOTIDE SEQUENCE [LARGE SCALE GENOMIC DNA]</scope>
    <source>
        <strain evidence="13 14">BQ1</strain>
    </source>
</reference>
<dbReference type="Gene3D" id="1.10.287.130">
    <property type="match status" value="1"/>
</dbReference>
<dbReference type="Gene3D" id="3.30.565.10">
    <property type="entry name" value="Histidine kinase-like ATPase, C-terminal domain"/>
    <property type="match status" value="1"/>
</dbReference>
<dbReference type="FunFam" id="3.30.565.10:FF:000010">
    <property type="entry name" value="Sensor histidine kinase RcsC"/>
    <property type="match status" value="1"/>
</dbReference>
<comment type="function">
    <text evidence="9">Member of the two-component regulatory system BvgS/BvgA. Phosphorylates BvgA via a four-step phosphorelay in response to environmental signals.</text>
</comment>
<dbReference type="GO" id="GO:0000155">
    <property type="term" value="F:phosphorelay sensor kinase activity"/>
    <property type="evidence" value="ECO:0007669"/>
    <property type="project" value="InterPro"/>
</dbReference>
<protein>
    <recommendedName>
        <fullName evidence="10">Virulence sensor protein BvgS</fullName>
        <ecNumber evidence="2">2.7.13.3</ecNumber>
    </recommendedName>
</protein>
<evidence type="ECO:0000256" key="1">
    <source>
        <dbReference type="ARBA" id="ARBA00000085"/>
    </source>
</evidence>
<keyword evidence="8" id="KW-0843">Virulence</keyword>
<evidence type="ECO:0000256" key="7">
    <source>
        <dbReference type="ARBA" id="ARBA00023012"/>
    </source>
</evidence>